<keyword evidence="2" id="KW-1185">Reference proteome</keyword>
<accession>A0A2U2PGA6</accession>
<protein>
    <recommendedName>
        <fullName evidence="3">VWA domain-containing protein</fullName>
    </recommendedName>
</protein>
<name>A0A2U2PGA6_9SPHI</name>
<comment type="caution">
    <text evidence="1">The sequence shown here is derived from an EMBL/GenBank/DDBJ whole genome shotgun (WGS) entry which is preliminary data.</text>
</comment>
<evidence type="ECO:0008006" key="3">
    <source>
        <dbReference type="Google" id="ProtNLM"/>
    </source>
</evidence>
<gene>
    <name evidence="1" type="ORF">DDR33_11795</name>
</gene>
<dbReference type="EMBL" id="QEAS01000009">
    <property type="protein sequence ID" value="PWG80292.1"/>
    <property type="molecule type" value="Genomic_DNA"/>
</dbReference>
<dbReference type="OrthoDB" id="974562at2"/>
<organism evidence="1 2">
    <name type="scientific">Pararcticibacter amylolyticus</name>
    <dbReference type="NCBI Taxonomy" id="2173175"/>
    <lineage>
        <taxon>Bacteria</taxon>
        <taxon>Pseudomonadati</taxon>
        <taxon>Bacteroidota</taxon>
        <taxon>Sphingobacteriia</taxon>
        <taxon>Sphingobacteriales</taxon>
        <taxon>Sphingobacteriaceae</taxon>
        <taxon>Pararcticibacter</taxon>
    </lineage>
</organism>
<reference evidence="1 2" key="1">
    <citation type="submission" date="2018-04" db="EMBL/GenBank/DDBJ databases">
        <title>Pedobacter chongqingensis sp. nov., isolated from a rottenly hemp rope.</title>
        <authorList>
            <person name="Cai Y."/>
        </authorList>
    </citation>
    <scope>NUCLEOTIDE SEQUENCE [LARGE SCALE GENOMIC DNA]</scope>
    <source>
        <strain evidence="1 2">FJ4-8</strain>
    </source>
</reference>
<dbReference type="AlphaFoldDB" id="A0A2U2PGA6"/>
<dbReference type="Proteomes" id="UP000245647">
    <property type="component" value="Unassembled WGS sequence"/>
</dbReference>
<evidence type="ECO:0000313" key="2">
    <source>
        <dbReference type="Proteomes" id="UP000245647"/>
    </source>
</evidence>
<dbReference type="RefSeq" id="WP_109415999.1">
    <property type="nucleotide sequence ID" value="NZ_QEAS01000009.1"/>
</dbReference>
<proteinExistence type="predicted"/>
<evidence type="ECO:0000313" key="1">
    <source>
        <dbReference type="EMBL" id="PWG80292.1"/>
    </source>
</evidence>
<sequence>MTAEILKQNWQSKWDKARTTWSPFVKLREPVWCLSSSEARKEGLTGSFAMIRLSDHRIVIDLEEVLKLDVGGCALQVLAHEIGHHIYTPANLHDNAILLSRIQWGLAGIENRTAFVANIYSDFLINDMLQRSKGLDMAVVYQKVNKGIEFSKLWTLLMRTYEYLWRLSRGMLTGSSHFQSPSIDADASLLASLIRSYSRNWLDGAGRFTALLFPYILEDEEYQKARLSMLIYLDAEAAGLNGSIIAGITEIDDEAVKGNVDPRREALGIRGEDKIPANGIGISERGGTGPQQRYLEPGVYIDLLRKINPVLDEQELLNNYYREIALPHLVDFPVEQINPVSYNLPEGTGNWDFGDSPDEIDWLESAVQSPEFIPGYSTVKRVYGPDNDSSSVSSPLNVYIGVDCSGSMGNPRFTFSWPVLAAAIIGLSALRAGAKVMACLSGEPGSFLESEGYSTSEKEVLTVLTSYLGTGYAYGIPRLKTPFGFPVKDKSHVIVVTDDDIFSMLSAETKTGESNWDIIEQSLKNAGGHGTLVLHSRPDWHRNEVKRLVQMGWEIYYVTNEKELLDFARSFSAANYHSKQIKNQGHG</sequence>